<organism evidence="1 2">
    <name type="scientific">Artomyces pyxidatus</name>
    <dbReference type="NCBI Taxonomy" id="48021"/>
    <lineage>
        <taxon>Eukaryota</taxon>
        <taxon>Fungi</taxon>
        <taxon>Dikarya</taxon>
        <taxon>Basidiomycota</taxon>
        <taxon>Agaricomycotina</taxon>
        <taxon>Agaricomycetes</taxon>
        <taxon>Russulales</taxon>
        <taxon>Auriscalpiaceae</taxon>
        <taxon>Artomyces</taxon>
    </lineage>
</organism>
<evidence type="ECO:0000313" key="1">
    <source>
        <dbReference type="EMBL" id="KAI0059678.1"/>
    </source>
</evidence>
<protein>
    <submittedName>
        <fullName evidence="1">Cytochrome P450</fullName>
    </submittedName>
</protein>
<comment type="caution">
    <text evidence="1">The sequence shown here is derived from an EMBL/GenBank/DDBJ whole genome shotgun (WGS) entry which is preliminary data.</text>
</comment>
<dbReference type="Proteomes" id="UP000814140">
    <property type="component" value="Unassembled WGS sequence"/>
</dbReference>
<keyword evidence="2" id="KW-1185">Reference proteome</keyword>
<sequence length="568" mass="63987">MLTDNSLWPYHSWYSTFTLVWTTIVSIPFLTCALVFAAVVRKRFRQANLRKIPGPPSISLISGNMSQMLNPSAEKFHRYINDTYGRIIRITGFLGSSVLVIADTHAAAHILVKEQDKFPLAPGIQESNRLLWGPSLIATKGAHHRRQRKLLNPVFSPQHMRSLAPLFHRVTRQLELVLRQLTADGPQEIQLLNWLSRLALELIAQGGLGETFDSLNPHGEEHEFAAAMQEYVPTISSLQVFRRLVHLAPRWPRLLRFCANLLPSARVHNLLRISDTMYRCSVEIFEEKKALLEKGDEEIAHQLSEGKDIISLLMRDNKNASEEARLPDEEIIGQIGTFLFAGAETTSVTLSRIFLLLAQHPEVQDRLRDEINQAHAASVDNDLTFEVLSELPYLEAVCHETLRVFAPVVFVSRTCEQDVVIPLSRPIQTSDGPISSILVPQGTDVIIDGPAINRDKEIWGADADEWKPERFLSPLPESVTEAHIPGVYSNTMTFTGGARACIRRLLRDISGFKFAELEMKVVLSHLVRSFRFSLSQKEIVWRFGALITPSVRGSDSLGPKLPMILERL</sequence>
<evidence type="ECO:0000313" key="2">
    <source>
        <dbReference type="Proteomes" id="UP000814140"/>
    </source>
</evidence>
<dbReference type="EMBL" id="MU277224">
    <property type="protein sequence ID" value="KAI0059678.1"/>
    <property type="molecule type" value="Genomic_DNA"/>
</dbReference>
<gene>
    <name evidence="1" type="ORF">BV25DRAFT_1918269</name>
</gene>
<name>A0ACB8SUY4_9AGAM</name>
<accession>A0ACB8SUY4</accession>
<reference evidence="1" key="2">
    <citation type="journal article" date="2022" name="New Phytol.">
        <title>Evolutionary transition to the ectomycorrhizal habit in the genomes of a hyperdiverse lineage of mushroom-forming fungi.</title>
        <authorList>
            <person name="Looney B."/>
            <person name="Miyauchi S."/>
            <person name="Morin E."/>
            <person name="Drula E."/>
            <person name="Courty P.E."/>
            <person name="Kohler A."/>
            <person name="Kuo A."/>
            <person name="LaButti K."/>
            <person name="Pangilinan J."/>
            <person name="Lipzen A."/>
            <person name="Riley R."/>
            <person name="Andreopoulos W."/>
            <person name="He G."/>
            <person name="Johnson J."/>
            <person name="Nolan M."/>
            <person name="Tritt A."/>
            <person name="Barry K.W."/>
            <person name="Grigoriev I.V."/>
            <person name="Nagy L.G."/>
            <person name="Hibbett D."/>
            <person name="Henrissat B."/>
            <person name="Matheny P.B."/>
            <person name="Labbe J."/>
            <person name="Martin F.M."/>
        </authorList>
    </citation>
    <scope>NUCLEOTIDE SEQUENCE</scope>
    <source>
        <strain evidence="1">HHB10654</strain>
    </source>
</reference>
<proteinExistence type="predicted"/>
<reference evidence="1" key="1">
    <citation type="submission" date="2021-03" db="EMBL/GenBank/DDBJ databases">
        <authorList>
            <consortium name="DOE Joint Genome Institute"/>
            <person name="Ahrendt S."/>
            <person name="Looney B.P."/>
            <person name="Miyauchi S."/>
            <person name="Morin E."/>
            <person name="Drula E."/>
            <person name="Courty P.E."/>
            <person name="Chicoki N."/>
            <person name="Fauchery L."/>
            <person name="Kohler A."/>
            <person name="Kuo A."/>
            <person name="Labutti K."/>
            <person name="Pangilinan J."/>
            <person name="Lipzen A."/>
            <person name="Riley R."/>
            <person name="Andreopoulos W."/>
            <person name="He G."/>
            <person name="Johnson J."/>
            <person name="Barry K.W."/>
            <person name="Grigoriev I.V."/>
            <person name="Nagy L."/>
            <person name="Hibbett D."/>
            <person name="Henrissat B."/>
            <person name="Matheny P.B."/>
            <person name="Labbe J."/>
            <person name="Martin F."/>
        </authorList>
    </citation>
    <scope>NUCLEOTIDE SEQUENCE</scope>
    <source>
        <strain evidence="1">HHB10654</strain>
    </source>
</reference>